<dbReference type="AlphaFoldDB" id="A0A179DLD1"/>
<comment type="catalytic activity">
    <reaction evidence="4">
        <text>L-alanine = D-alanine</text>
        <dbReference type="Rhea" id="RHEA:20249"/>
        <dbReference type="ChEBI" id="CHEBI:57416"/>
        <dbReference type="ChEBI" id="CHEBI:57972"/>
        <dbReference type="EC" id="5.1.1.1"/>
    </reaction>
</comment>
<dbReference type="Pfam" id="PF01168">
    <property type="entry name" value="Ala_racemase_N"/>
    <property type="match status" value="1"/>
</dbReference>
<dbReference type="PANTHER" id="PTHR30511:SF0">
    <property type="entry name" value="ALANINE RACEMASE, CATABOLIC-RELATED"/>
    <property type="match status" value="1"/>
</dbReference>
<dbReference type="PROSITE" id="PS00395">
    <property type="entry name" value="ALANINE_RACEMASE"/>
    <property type="match status" value="1"/>
</dbReference>
<reference evidence="8 9" key="2">
    <citation type="submission" date="2016-06" db="EMBL/GenBank/DDBJ databases">
        <title>Pedobacter psychrophilus sp. nov., isolated from Antarctic fragmentary rock.</title>
        <authorList>
            <person name="Svec P."/>
        </authorList>
    </citation>
    <scope>NUCLEOTIDE SEQUENCE [LARGE SCALE GENOMIC DNA]</scope>
    <source>
        <strain evidence="8 9">CCM 8644</strain>
    </source>
</reference>
<evidence type="ECO:0000256" key="5">
    <source>
        <dbReference type="PIRSR" id="PIRSR600821-50"/>
    </source>
</evidence>
<comment type="pathway">
    <text evidence="4">Amino-acid biosynthesis; D-alanine biosynthesis; D-alanine from L-alanine: step 1/1.</text>
</comment>
<evidence type="ECO:0000256" key="1">
    <source>
        <dbReference type="ARBA" id="ARBA00001933"/>
    </source>
</evidence>
<dbReference type="SUPFAM" id="SSF51419">
    <property type="entry name" value="PLP-binding barrel"/>
    <property type="match status" value="1"/>
</dbReference>
<dbReference type="GO" id="GO:0030632">
    <property type="term" value="P:D-alanine biosynthetic process"/>
    <property type="evidence" value="ECO:0007669"/>
    <property type="project" value="UniProtKB-UniRule"/>
</dbReference>
<dbReference type="HAMAP" id="MF_01201">
    <property type="entry name" value="Ala_racemase"/>
    <property type="match status" value="1"/>
</dbReference>
<dbReference type="InterPro" id="IPR000821">
    <property type="entry name" value="Ala_racemase"/>
</dbReference>
<evidence type="ECO:0000313" key="8">
    <source>
        <dbReference type="EMBL" id="OAQ41855.1"/>
    </source>
</evidence>
<dbReference type="GO" id="GO:0008784">
    <property type="term" value="F:alanine racemase activity"/>
    <property type="evidence" value="ECO:0007669"/>
    <property type="project" value="UniProtKB-UniRule"/>
</dbReference>
<dbReference type="GO" id="GO:0005829">
    <property type="term" value="C:cytosol"/>
    <property type="evidence" value="ECO:0007669"/>
    <property type="project" value="TreeGrafter"/>
</dbReference>
<feature type="binding site" evidence="4 6">
    <location>
        <position position="134"/>
    </location>
    <ligand>
        <name>substrate</name>
    </ligand>
</feature>
<dbReference type="RefSeq" id="WP_068820886.1">
    <property type="nucleotide sequence ID" value="NZ_LWHJ01000011.1"/>
</dbReference>
<evidence type="ECO:0000256" key="2">
    <source>
        <dbReference type="ARBA" id="ARBA00022898"/>
    </source>
</evidence>
<comment type="function">
    <text evidence="4">Catalyzes the interconversion of L-alanine and D-alanine. May also act on other amino acids.</text>
</comment>
<dbReference type="InterPro" id="IPR011079">
    <property type="entry name" value="Ala_racemase_C"/>
</dbReference>
<dbReference type="InterPro" id="IPR020622">
    <property type="entry name" value="Ala_racemase_pyridoxalP-BS"/>
</dbReference>
<dbReference type="CDD" id="cd00430">
    <property type="entry name" value="PLPDE_III_AR"/>
    <property type="match status" value="1"/>
</dbReference>
<sequence>MFETSSLTISKSAYQNNLDFIRKQCNDGVRFCSVVKGNAYGHGLVPFVRMAYDQGVDYFAVYSSAEAYEIKSALPKADVIIMGMTDEPSMEWAINNEVEIFVFDFEKLELAIKMAHQINKKVNIHIEVETGMNRTGFLIQDLPHVFSIIKENIDFNELIGFTTHYAGAESLVNDFRVREQINLFAKAQDMLHQSGLKPKYIHSACSAAMMNYPETIGNLVRIGIMQYGFWPNEETLIRFNGNSRENDQTLKRLLSWKSKVMTLKPIKKGDYVGYNTSFQAYADMTLAVIPVGYAYGYSRSLSNSGKVLIHGEEAPICGIVNMNALCVDVSHIPNVKKTDEVVLIGNQDKKTISVASFGEMSDQLNYELLTRLPYDIPRTIID</sequence>
<dbReference type="Gene3D" id="3.20.20.10">
    <property type="entry name" value="Alanine racemase"/>
    <property type="match status" value="1"/>
</dbReference>
<comment type="similarity">
    <text evidence="4">Belongs to the alanine racemase family.</text>
</comment>
<dbReference type="Proteomes" id="UP000078459">
    <property type="component" value="Unassembled WGS sequence"/>
</dbReference>
<reference evidence="8 9" key="1">
    <citation type="submission" date="2016-04" db="EMBL/GenBank/DDBJ databases">
        <authorList>
            <person name="Evans L.H."/>
            <person name="Alamgir A."/>
            <person name="Owens N."/>
            <person name="Weber N.D."/>
            <person name="Virtaneva K."/>
            <person name="Barbian K."/>
            <person name="Babar A."/>
            <person name="Rosenke K."/>
        </authorList>
    </citation>
    <scope>NUCLEOTIDE SEQUENCE [LARGE SCALE GENOMIC DNA]</scope>
    <source>
        <strain evidence="8 9">CCM 8644</strain>
    </source>
</reference>
<dbReference type="SMART" id="SM01005">
    <property type="entry name" value="Ala_racemase_C"/>
    <property type="match status" value="1"/>
</dbReference>
<evidence type="ECO:0000256" key="4">
    <source>
        <dbReference type="HAMAP-Rule" id="MF_01201"/>
    </source>
</evidence>
<dbReference type="PRINTS" id="PR00992">
    <property type="entry name" value="ALARACEMASE"/>
</dbReference>
<dbReference type="EMBL" id="LWHJ01000011">
    <property type="protein sequence ID" value="OAQ41855.1"/>
    <property type="molecule type" value="Genomic_DNA"/>
</dbReference>
<dbReference type="STRING" id="1826909.A5893_01690"/>
<feature type="binding site" evidence="4 6">
    <location>
        <position position="322"/>
    </location>
    <ligand>
        <name>substrate</name>
    </ligand>
</feature>
<evidence type="ECO:0000256" key="6">
    <source>
        <dbReference type="PIRSR" id="PIRSR600821-52"/>
    </source>
</evidence>
<name>A0A179DLD1_9SPHI</name>
<evidence type="ECO:0000313" key="9">
    <source>
        <dbReference type="Proteomes" id="UP000078459"/>
    </source>
</evidence>
<dbReference type="OrthoDB" id="9801978at2"/>
<feature type="active site" description="Proton acceptor; specific for L-alanine" evidence="4">
    <location>
        <position position="274"/>
    </location>
</feature>
<feature type="domain" description="Alanine racemase C-terminal" evidence="7">
    <location>
        <begin position="253"/>
        <end position="381"/>
    </location>
</feature>
<dbReference type="SUPFAM" id="SSF50621">
    <property type="entry name" value="Alanine racemase C-terminal domain-like"/>
    <property type="match status" value="1"/>
</dbReference>
<keyword evidence="2 4" id="KW-0663">Pyridoxal phosphate</keyword>
<keyword evidence="9" id="KW-1185">Reference proteome</keyword>
<evidence type="ECO:0000256" key="3">
    <source>
        <dbReference type="ARBA" id="ARBA00023235"/>
    </source>
</evidence>
<dbReference type="PANTHER" id="PTHR30511">
    <property type="entry name" value="ALANINE RACEMASE"/>
    <property type="match status" value="1"/>
</dbReference>
<dbReference type="Gene3D" id="2.40.37.10">
    <property type="entry name" value="Lyase, Ornithine Decarboxylase, Chain A, domain 1"/>
    <property type="match status" value="1"/>
</dbReference>
<gene>
    <name evidence="8" type="ORF">A5893_01690</name>
</gene>
<dbReference type="InterPro" id="IPR009006">
    <property type="entry name" value="Ala_racemase/Decarboxylase_C"/>
</dbReference>
<dbReference type="InterPro" id="IPR001608">
    <property type="entry name" value="Ala_racemase_N"/>
</dbReference>
<dbReference type="UniPathway" id="UPA00042">
    <property type="reaction ID" value="UER00497"/>
</dbReference>
<comment type="cofactor">
    <cofactor evidence="1 4 5">
        <name>pyridoxal 5'-phosphate</name>
        <dbReference type="ChEBI" id="CHEBI:597326"/>
    </cofactor>
</comment>
<evidence type="ECO:0000259" key="7">
    <source>
        <dbReference type="SMART" id="SM01005"/>
    </source>
</evidence>
<dbReference type="NCBIfam" id="TIGR00492">
    <property type="entry name" value="alr"/>
    <property type="match status" value="1"/>
</dbReference>
<dbReference type="Pfam" id="PF00842">
    <property type="entry name" value="Ala_racemase_C"/>
    <property type="match status" value="1"/>
</dbReference>
<feature type="active site" description="Proton acceptor; specific for D-alanine" evidence="4">
    <location>
        <position position="36"/>
    </location>
</feature>
<protein>
    <recommendedName>
        <fullName evidence="4">Alanine racemase</fullName>
        <ecNumber evidence="4">5.1.1.1</ecNumber>
    </recommendedName>
</protein>
<dbReference type="InterPro" id="IPR029066">
    <property type="entry name" value="PLP-binding_barrel"/>
</dbReference>
<dbReference type="EC" id="5.1.1.1" evidence="4"/>
<organism evidence="8 9">
    <name type="scientific">Pedobacter psychrophilus</name>
    <dbReference type="NCBI Taxonomy" id="1826909"/>
    <lineage>
        <taxon>Bacteria</taxon>
        <taxon>Pseudomonadati</taxon>
        <taxon>Bacteroidota</taxon>
        <taxon>Sphingobacteriia</taxon>
        <taxon>Sphingobacteriales</taxon>
        <taxon>Sphingobacteriaceae</taxon>
        <taxon>Pedobacter</taxon>
    </lineage>
</organism>
<comment type="caution">
    <text evidence="8">The sequence shown here is derived from an EMBL/GenBank/DDBJ whole genome shotgun (WGS) entry which is preliminary data.</text>
</comment>
<dbReference type="GO" id="GO:0030170">
    <property type="term" value="F:pyridoxal phosphate binding"/>
    <property type="evidence" value="ECO:0007669"/>
    <property type="project" value="UniProtKB-UniRule"/>
</dbReference>
<accession>A0A179DLD1</accession>
<keyword evidence="3 4" id="KW-0413">Isomerase</keyword>
<feature type="modified residue" description="N6-(pyridoxal phosphate)lysine" evidence="4 5">
    <location>
        <position position="36"/>
    </location>
</feature>
<proteinExistence type="inferred from homology"/>